<name>A0ABM9TK25_9GAMM</name>
<dbReference type="InterPro" id="IPR046554">
    <property type="entry name" value="DUF6708"/>
</dbReference>
<feature type="domain" description="DUF6708" evidence="2">
    <location>
        <begin position="124"/>
        <end position="246"/>
    </location>
</feature>
<evidence type="ECO:0000259" key="2">
    <source>
        <dbReference type="Pfam" id="PF20455"/>
    </source>
</evidence>
<protein>
    <recommendedName>
        <fullName evidence="2">DUF6708 domain-containing protein</fullName>
    </recommendedName>
</protein>
<proteinExistence type="predicted"/>
<dbReference type="Pfam" id="PF20455">
    <property type="entry name" value="DUF6708"/>
    <property type="match status" value="1"/>
</dbReference>
<comment type="caution">
    <text evidence="3">The sequence shown here is derived from an EMBL/GenBank/DDBJ whole genome shotgun (WGS) entry which is preliminary data.</text>
</comment>
<keyword evidence="1" id="KW-0812">Transmembrane</keyword>
<feature type="transmembrane region" description="Helical" evidence="1">
    <location>
        <begin position="75"/>
        <end position="98"/>
    </location>
</feature>
<evidence type="ECO:0000256" key="1">
    <source>
        <dbReference type="SAM" id="Phobius"/>
    </source>
</evidence>
<evidence type="ECO:0000313" key="3">
    <source>
        <dbReference type="EMBL" id="CRG52263.1"/>
    </source>
</evidence>
<keyword evidence="4" id="KW-1185">Reference proteome</keyword>
<dbReference type="RefSeq" id="WP_238279507.1">
    <property type="nucleotide sequence ID" value="NZ_CBLG010000234.1"/>
</dbReference>
<keyword evidence="1" id="KW-0472">Membrane</keyword>
<reference evidence="3 4" key="1">
    <citation type="submission" date="2015-03" db="EMBL/GenBank/DDBJ databases">
        <authorList>
            <consortium name="Pathogen Informatics"/>
            <person name="Murphy D."/>
        </authorList>
    </citation>
    <scope>NUCLEOTIDE SEQUENCE [LARGE SCALE GENOMIC DNA]</scope>
    <source>
        <strain evidence="3 4">WP-931201</strain>
    </source>
</reference>
<organism evidence="3 4">
    <name type="scientific">Yersinia wautersii</name>
    <dbReference type="NCBI Taxonomy" id="1341643"/>
    <lineage>
        <taxon>Bacteria</taxon>
        <taxon>Pseudomonadati</taxon>
        <taxon>Pseudomonadota</taxon>
        <taxon>Gammaproteobacteria</taxon>
        <taxon>Enterobacterales</taxon>
        <taxon>Yersiniaceae</taxon>
        <taxon>Yersinia</taxon>
    </lineage>
</organism>
<evidence type="ECO:0000313" key="4">
    <source>
        <dbReference type="Proteomes" id="UP000047420"/>
    </source>
</evidence>
<gene>
    <name evidence="3" type="ORF">ERS008478_03932</name>
</gene>
<feature type="transmembrane region" description="Helical" evidence="1">
    <location>
        <begin position="110"/>
        <end position="131"/>
    </location>
</feature>
<accession>A0ABM9TK25</accession>
<keyword evidence="1" id="KW-1133">Transmembrane helix</keyword>
<dbReference type="EMBL" id="CVMG01000043">
    <property type="protein sequence ID" value="CRG52263.1"/>
    <property type="molecule type" value="Genomic_DNA"/>
</dbReference>
<sequence>MNQHQRPDGPWRIEPEVLEEALNTEFSRRSVLLPVLKNWTEDLPKNDKAQQTAPRLTWVNQINDIWLEIPRYENLLWWGGWVVVFFSLIIIPLCTYILSDAVSDYVNGDVNIFIILFFMLALLFFISVAVLNLRMVLFVPRGAPVRFNRKRQKVYVYEYQRNWNPWVRWPTTVKVFDWADVYGQMSRETGRYDQGYRLYGTVCKPGTHEVIDRFALSFTVGHPKLLRGLWSHCCQYMQHKPVPTRPLYRERPLSWCPINNIHWPEDIDRESTTAPDA</sequence>
<dbReference type="Proteomes" id="UP000047420">
    <property type="component" value="Unassembled WGS sequence"/>
</dbReference>